<keyword evidence="2" id="KW-0472">Membrane</keyword>
<evidence type="ECO:0000259" key="3">
    <source>
        <dbReference type="Pfam" id="PF02557"/>
    </source>
</evidence>
<keyword evidence="2" id="KW-0812">Transmembrane</keyword>
<sequence length="311" mass="32886">MGRAFVRGVSLKPSDVGRFLLALLAVAAIGLVVVVRVTHRPAARPPASPAQPPSVASASAPQACDPPAWRAAAQANARSLATLAWSPFGRAESGWRIYAAAVGRLIGSTCPPDTAGFAAAYGRWQQGQTLAPDGVFKPEEFERMKNRMALERPFVQFTSKGLCPGPPPPQALEAATAAEGYGGKVVSLRRGALAAYRRMVADARADGAVAGADDFKLISGYRGPEEEAARCADGGCNTVSKASCSAHRTGLAADIFLGRAAGSDPVSTDEANRKAIVATPAYRWLVTHADRYGFLNYPFEPWHWEWTGEPP</sequence>
<evidence type="ECO:0000313" key="4">
    <source>
        <dbReference type="EMBL" id="RAK53210.1"/>
    </source>
</evidence>
<evidence type="ECO:0000256" key="1">
    <source>
        <dbReference type="SAM" id="MobiDB-lite"/>
    </source>
</evidence>
<dbReference type="Gene3D" id="3.30.1380.10">
    <property type="match status" value="1"/>
</dbReference>
<dbReference type="EMBL" id="QFYQ01000001">
    <property type="protein sequence ID" value="RAK53210.1"/>
    <property type="molecule type" value="Genomic_DNA"/>
</dbReference>
<keyword evidence="5" id="KW-1185">Reference proteome</keyword>
<protein>
    <submittedName>
        <fullName evidence="4">Peptidase M15</fullName>
    </submittedName>
</protein>
<dbReference type="InterPro" id="IPR003709">
    <property type="entry name" value="VanY-like_core_dom"/>
</dbReference>
<feature type="compositionally biased region" description="Pro residues" evidence="1">
    <location>
        <begin position="43"/>
        <end position="52"/>
    </location>
</feature>
<evidence type="ECO:0000313" key="5">
    <source>
        <dbReference type="Proteomes" id="UP000249254"/>
    </source>
</evidence>
<comment type="caution">
    <text evidence="4">The sequence shown here is derived from an EMBL/GenBank/DDBJ whole genome shotgun (WGS) entry which is preliminary data.</text>
</comment>
<proteinExistence type="predicted"/>
<feature type="compositionally biased region" description="Low complexity" evidence="1">
    <location>
        <begin position="53"/>
        <end position="63"/>
    </location>
</feature>
<feature type="domain" description="D-alanyl-D-alanine carboxypeptidase-like core" evidence="3">
    <location>
        <begin position="187"/>
        <end position="308"/>
    </location>
</feature>
<name>A0A328AET0_9CAUL</name>
<dbReference type="Proteomes" id="UP000249254">
    <property type="component" value="Unassembled WGS sequence"/>
</dbReference>
<feature type="transmembrane region" description="Helical" evidence="2">
    <location>
        <begin position="16"/>
        <end position="35"/>
    </location>
</feature>
<keyword evidence="2" id="KW-1133">Transmembrane helix</keyword>
<dbReference type="GO" id="GO:0006508">
    <property type="term" value="P:proteolysis"/>
    <property type="evidence" value="ECO:0007669"/>
    <property type="project" value="InterPro"/>
</dbReference>
<reference evidence="5" key="1">
    <citation type="submission" date="2018-05" db="EMBL/GenBank/DDBJ databases">
        <authorList>
            <person name="Li X."/>
        </authorList>
    </citation>
    <scope>NUCLEOTIDE SEQUENCE [LARGE SCALE GENOMIC DNA]</scope>
    <source>
        <strain evidence="5">LX32</strain>
    </source>
</reference>
<gene>
    <name evidence="4" type="ORF">DJ017_01035</name>
</gene>
<feature type="region of interest" description="Disordered" evidence="1">
    <location>
        <begin position="42"/>
        <end position="63"/>
    </location>
</feature>
<organism evidence="4 5">
    <name type="scientific">Phenylobacterium soli</name>
    <dbReference type="NCBI Taxonomy" id="2170551"/>
    <lineage>
        <taxon>Bacteria</taxon>
        <taxon>Pseudomonadati</taxon>
        <taxon>Pseudomonadota</taxon>
        <taxon>Alphaproteobacteria</taxon>
        <taxon>Caulobacterales</taxon>
        <taxon>Caulobacteraceae</taxon>
        <taxon>Phenylobacterium</taxon>
    </lineage>
</organism>
<dbReference type="AlphaFoldDB" id="A0A328AET0"/>
<dbReference type="GO" id="GO:0008233">
    <property type="term" value="F:peptidase activity"/>
    <property type="evidence" value="ECO:0007669"/>
    <property type="project" value="InterPro"/>
</dbReference>
<dbReference type="Pfam" id="PF02557">
    <property type="entry name" value="VanY"/>
    <property type="match status" value="1"/>
</dbReference>
<dbReference type="SUPFAM" id="SSF55166">
    <property type="entry name" value="Hedgehog/DD-peptidase"/>
    <property type="match status" value="1"/>
</dbReference>
<evidence type="ECO:0000256" key="2">
    <source>
        <dbReference type="SAM" id="Phobius"/>
    </source>
</evidence>
<dbReference type="InterPro" id="IPR009045">
    <property type="entry name" value="Zn_M74/Hedgehog-like"/>
</dbReference>
<accession>A0A328AET0</accession>